<gene>
    <name evidence="1" type="ORF">DSO57_1014129</name>
</gene>
<evidence type="ECO:0000313" key="1">
    <source>
        <dbReference type="EMBL" id="KAJ9050471.1"/>
    </source>
</evidence>
<keyword evidence="2" id="KW-1185">Reference proteome</keyword>
<proteinExistence type="predicted"/>
<name>A0ACC2RKB6_9FUNG</name>
<dbReference type="EMBL" id="QTSX02007153">
    <property type="protein sequence ID" value="KAJ9050471.1"/>
    <property type="molecule type" value="Genomic_DNA"/>
</dbReference>
<accession>A0ACC2RKB6</accession>
<dbReference type="Proteomes" id="UP001165960">
    <property type="component" value="Unassembled WGS sequence"/>
</dbReference>
<organism evidence="1 2">
    <name type="scientific">Entomophthora muscae</name>
    <dbReference type="NCBI Taxonomy" id="34485"/>
    <lineage>
        <taxon>Eukaryota</taxon>
        <taxon>Fungi</taxon>
        <taxon>Fungi incertae sedis</taxon>
        <taxon>Zoopagomycota</taxon>
        <taxon>Entomophthoromycotina</taxon>
        <taxon>Entomophthoromycetes</taxon>
        <taxon>Entomophthorales</taxon>
        <taxon>Entomophthoraceae</taxon>
        <taxon>Entomophthora</taxon>
    </lineage>
</organism>
<evidence type="ECO:0000313" key="2">
    <source>
        <dbReference type="Proteomes" id="UP001165960"/>
    </source>
</evidence>
<sequence length="321" mass="36299">MQTPPFNDGDHIIRSFISGSGSSLKHIRYSTHVIGEDFMNNLNQYCPNLVSLKLSGKVTSVAFDALNQYPSKIRDLNFDIQNKTSAALDSFTLNAHHFPHLTSFTIRSDADLAERVTSRHPTFESPIICLKSLNIYTVTMAGFQSIPEYFPALSNLTIFKCRHVTNSVVRRLILNLPSLENMQLSGDSFDDNAFDIPLSRPHKMLHRLSLTESAGLGEFFIKWIFNSAPKLLWLDISYVPINVTSSMDFSELANESKFYPEQLFFLDASFSFENPTILVKLLEALSGLTTLQLVDEDPTISMLISETLPKLEIRIREPKQE</sequence>
<protein>
    <submittedName>
        <fullName evidence="1">Uncharacterized protein</fullName>
    </submittedName>
</protein>
<comment type="caution">
    <text evidence="1">The sequence shown here is derived from an EMBL/GenBank/DDBJ whole genome shotgun (WGS) entry which is preliminary data.</text>
</comment>
<reference evidence="1" key="1">
    <citation type="submission" date="2022-04" db="EMBL/GenBank/DDBJ databases">
        <title>Genome of the entomopathogenic fungus Entomophthora muscae.</title>
        <authorList>
            <person name="Elya C."/>
            <person name="Lovett B.R."/>
            <person name="Lee E."/>
            <person name="Macias A.M."/>
            <person name="Hajek A.E."/>
            <person name="De Bivort B.L."/>
            <person name="Kasson M.T."/>
            <person name="De Fine Licht H.H."/>
            <person name="Stajich J.E."/>
        </authorList>
    </citation>
    <scope>NUCLEOTIDE SEQUENCE</scope>
    <source>
        <strain evidence="1">Berkeley</strain>
    </source>
</reference>